<feature type="domain" description="Glycosyl transferase family 1" evidence="1">
    <location>
        <begin position="179"/>
        <end position="346"/>
    </location>
</feature>
<organism evidence="3 4">
    <name type="scientific">Planctopirus hydrillae</name>
    <dbReference type="NCBI Taxonomy" id="1841610"/>
    <lineage>
        <taxon>Bacteria</taxon>
        <taxon>Pseudomonadati</taxon>
        <taxon>Planctomycetota</taxon>
        <taxon>Planctomycetia</taxon>
        <taxon>Planctomycetales</taxon>
        <taxon>Planctomycetaceae</taxon>
        <taxon>Planctopirus</taxon>
    </lineage>
</organism>
<dbReference type="InterPro" id="IPR001296">
    <property type="entry name" value="Glyco_trans_1"/>
</dbReference>
<dbReference type="InterPro" id="IPR028098">
    <property type="entry name" value="Glyco_trans_4-like_N"/>
</dbReference>
<protein>
    <submittedName>
        <fullName evidence="3">Glycosyl transferase</fullName>
    </submittedName>
</protein>
<dbReference type="RefSeq" id="WP_068852361.1">
    <property type="nucleotide sequence ID" value="NZ_LYDR01000152.1"/>
</dbReference>
<dbReference type="PANTHER" id="PTHR45947:SF3">
    <property type="entry name" value="SULFOQUINOVOSYL TRANSFERASE SQD2"/>
    <property type="match status" value="1"/>
</dbReference>
<reference evidence="3 4" key="1">
    <citation type="submission" date="2016-05" db="EMBL/GenBank/DDBJ databases">
        <title>Genomic and physiological characterization of Planctopirus sp. isolated from fresh water lake.</title>
        <authorList>
            <person name="Subhash Y."/>
            <person name="Ramana C."/>
        </authorList>
    </citation>
    <scope>NUCLEOTIDE SEQUENCE [LARGE SCALE GENOMIC DNA]</scope>
    <source>
        <strain evidence="3 4">JC280</strain>
    </source>
</reference>
<accession>A0A1C3E654</accession>
<dbReference type="Gene3D" id="3.40.50.2000">
    <property type="entry name" value="Glycogen Phosphorylase B"/>
    <property type="match status" value="2"/>
</dbReference>
<dbReference type="InterPro" id="IPR050194">
    <property type="entry name" value="Glycosyltransferase_grp1"/>
</dbReference>
<dbReference type="PANTHER" id="PTHR45947">
    <property type="entry name" value="SULFOQUINOVOSYL TRANSFERASE SQD2"/>
    <property type="match status" value="1"/>
</dbReference>
<dbReference type="AlphaFoldDB" id="A0A1C3E654"/>
<evidence type="ECO:0000313" key="4">
    <source>
        <dbReference type="Proteomes" id="UP000094828"/>
    </source>
</evidence>
<evidence type="ECO:0000313" key="3">
    <source>
        <dbReference type="EMBL" id="ODA28735.1"/>
    </source>
</evidence>
<dbReference type="SUPFAM" id="SSF53756">
    <property type="entry name" value="UDP-Glycosyltransferase/glycogen phosphorylase"/>
    <property type="match status" value="1"/>
</dbReference>
<name>A0A1C3E654_9PLAN</name>
<sequence>MPQRIALIIPTLDQSGAEKQFTLLATHLSKADFSCRVLALTRGGPYKKILQEHGIEVRVLNKRWKFDPWAYLRLRKELIEFDPDIVHTWLFAANAYGRLAARAVPRAKVVVSERCVDSWKAGWQTFLDRRLIARTDQLIGNSQSVVAFYRQLGIPESKLGCIPNGIELPVIEPVSLASKESWRSAQGIPKESFVVGYVGRLAPQKAIQDLIWAIETLRQIRPQCHLYIAGDGPERGRLERLVHAVHADAHVHFAGHVSKTDEIYRHIDAFCLPSRFEGMSNSLLEAMAWGVPCLASAIPANAELIENARSGLLFNAGDAVGLMQGLRRFIDEPELRHQLGQQARQRVSREFTIPQMVDRWESVYRSLTAVNG</sequence>
<dbReference type="Proteomes" id="UP000094828">
    <property type="component" value="Unassembled WGS sequence"/>
</dbReference>
<dbReference type="OrthoDB" id="9795746at2"/>
<comment type="caution">
    <text evidence="3">The sequence shown here is derived from an EMBL/GenBank/DDBJ whole genome shotgun (WGS) entry which is preliminary data.</text>
</comment>
<evidence type="ECO:0000259" key="2">
    <source>
        <dbReference type="Pfam" id="PF13439"/>
    </source>
</evidence>
<gene>
    <name evidence="3" type="ORF">A6X21_13050</name>
</gene>
<keyword evidence="3" id="KW-0808">Transferase</keyword>
<feature type="domain" description="Glycosyltransferase subfamily 4-like N-terminal" evidence="2">
    <location>
        <begin position="15"/>
        <end position="168"/>
    </location>
</feature>
<dbReference type="GO" id="GO:0016757">
    <property type="term" value="F:glycosyltransferase activity"/>
    <property type="evidence" value="ECO:0007669"/>
    <property type="project" value="InterPro"/>
</dbReference>
<dbReference type="Pfam" id="PF13439">
    <property type="entry name" value="Glyco_transf_4"/>
    <property type="match status" value="1"/>
</dbReference>
<dbReference type="EMBL" id="LYDR01000152">
    <property type="protein sequence ID" value="ODA28735.1"/>
    <property type="molecule type" value="Genomic_DNA"/>
</dbReference>
<dbReference type="Pfam" id="PF00534">
    <property type="entry name" value="Glycos_transf_1"/>
    <property type="match status" value="1"/>
</dbReference>
<keyword evidence="4" id="KW-1185">Reference proteome</keyword>
<evidence type="ECO:0000259" key="1">
    <source>
        <dbReference type="Pfam" id="PF00534"/>
    </source>
</evidence>
<dbReference type="STRING" id="1841610.A6X21_13050"/>
<proteinExistence type="predicted"/>